<dbReference type="Pfam" id="PF10342">
    <property type="entry name" value="Kre9_KNH"/>
    <property type="match status" value="1"/>
</dbReference>
<evidence type="ECO:0000256" key="1">
    <source>
        <dbReference type="ARBA" id="ARBA00022729"/>
    </source>
</evidence>
<comment type="caution">
    <text evidence="5">The sequence shown here is derived from an EMBL/GenBank/DDBJ whole genome shotgun (WGS) entry which is preliminary data.</text>
</comment>
<feature type="compositionally biased region" description="Low complexity" evidence="2">
    <location>
        <begin position="139"/>
        <end position="165"/>
    </location>
</feature>
<evidence type="ECO:0000313" key="6">
    <source>
        <dbReference type="Proteomes" id="UP000813824"/>
    </source>
</evidence>
<keyword evidence="6" id="KW-1185">Reference proteome</keyword>
<evidence type="ECO:0000313" key="5">
    <source>
        <dbReference type="EMBL" id="KAH8099726.1"/>
    </source>
</evidence>
<reference evidence="5" key="1">
    <citation type="journal article" date="2021" name="New Phytol.">
        <title>Evolutionary innovations through gain and loss of genes in the ectomycorrhizal Boletales.</title>
        <authorList>
            <person name="Wu G."/>
            <person name="Miyauchi S."/>
            <person name="Morin E."/>
            <person name="Kuo A."/>
            <person name="Drula E."/>
            <person name="Varga T."/>
            <person name="Kohler A."/>
            <person name="Feng B."/>
            <person name="Cao Y."/>
            <person name="Lipzen A."/>
            <person name="Daum C."/>
            <person name="Hundley H."/>
            <person name="Pangilinan J."/>
            <person name="Johnson J."/>
            <person name="Barry K."/>
            <person name="LaButti K."/>
            <person name="Ng V."/>
            <person name="Ahrendt S."/>
            <person name="Min B."/>
            <person name="Choi I.G."/>
            <person name="Park H."/>
            <person name="Plett J.M."/>
            <person name="Magnuson J."/>
            <person name="Spatafora J.W."/>
            <person name="Nagy L.G."/>
            <person name="Henrissat B."/>
            <person name="Grigoriev I.V."/>
            <person name="Yang Z.L."/>
            <person name="Xu J."/>
            <person name="Martin F.M."/>
        </authorList>
    </citation>
    <scope>NUCLEOTIDE SEQUENCE</scope>
    <source>
        <strain evidence="5">KKN 215</strain>
    </source>
</reference>
<proteinExistence type="predicted"/>
<keyword evidence="1 3" id="KW-0732">Signal</keyword>
<accession>A0A8K0UN60</accession>
<dbReference type="AlphaFoldDB" id="A0A8K0UN60"/>
<gene>
    <name evidence="5" type="ORF">BXZ70DRAFT_213958</name>
</gene>
<evidence type="ECO:0000259" key="4">
    <source>
        <dbReference type="Pfam" id="PF10342"/>
    </source>
</evidence>
<dbReference type="Proteomes" id="UP000813824">
    <property type="component" value="Unassembled WGS sequence"/>
</dbReference>
<sequence>MLALYSAVALLASSAAATIVIQTPTNATSAFPITVSWTSDVSDPSSFTLELNNPVLFNQALAVGNNLDTSLGSVSFTMPTVQADNRYQFLAVNVSNINQVFGQSGTFSIAVVSVSSTSTPSSIGSSSTVSLATPSLTATLSTTSGSSTPATTGSGTSTTGTGTQTSPPPTPFNGNGNTGAAESLAMSWMSWALSGAAAVFGGVLAL</sequence>
<dbReference type="EMBL" id="JAEVFJ010000018">
    <property type="protein sequence ID" value="KAH8099726.1"/>
    <property type="molecule type" value="Genomic_DNA"/>
</dbReference>
<name>A0A8K0UN60_9AGAR</name>
<feature type="domain" description="Yeast cell wall synthesis Kre9/Knh1-like N-terminal" evidence="4">
    <location>
        <begin position="31"/>
        <end position="109"/>
    </location>
</feature>
<feature type="signal peptide" evidence="3">
    <location>
        <begin position="1"/>
        <end position="17"/>
    </location>
</feature>
<feature type="chain" id="PRO_5035465144" description="Yeast cell wall synthesis Kre9/Knh1-like N-terminal domain-containing protein" evidence="3">
    <location>
        <begin position="18"/>
        <end position="206"/>
    </location>
</feature>
<dbReference type="OrthoDB" id="5420143at2759"/>
<organism evidence="5 6">
    <name type="scientific">Cristinia sonorae</name>
    <dbReference type="NCBI Taxonomy" id="1940300"/>
    <lineage>
        <taxon>Eukaryota</taxon>
        <taxon>Fungi</taxon>
        <taxon>Dikarya</taxon>
        <taxon>Basidiomycota</taxon>
        <taxon>Agaricomycotina</taxon>
        <taxon>Agaricomycetes</taxon>
        <taxon>Agaricomycetidae</taxon>
        <taxon>Agaricales</taxon>
        <taxon>Pleurotineae</taxon>
        <taxon>Stephanosporaceae</taxon>
        <taxon>Cristinia</taxon>
    </lineage>
</organism>
<dbReference type="InterPro" id="IPR018466">
    <property type="entry name" value="Kre9/Knh1-like_N"/>
</dbReference>
<protein>
    <recommendedName>
        <fullName evidence="4">Yeast cell wall synthesis Kre9/Knh1-like N-terminal domain-containing protein</fullName>
    </recommendedName>
</protein>
<evidence type="ECO:0000256" key="3">
    <source>
        <dbReference type="SAM" id="SignalP"/>
    </source>
</evidence>
<evidence type="ECO:0000256" key="2">
    <source>
        <dbReference type="SAM" id="MobiDB-lite"/>
    </source>
</evidence>
<feature type="region of interest" description="Disordered" evidence="2">
    <location>
        <begin position="139"/>
        <end position="178"/>
    </location>
</feature>